<evidence type="ECO:0000313" key="3">
    <source>
        <dbReference type="Proteomes" id="UP000215896"/>
    </source>
</evidence>
<proteinExistence type="inferred from homology"/>
<dbReference type="AlphaFoldDB" id="A0A255G0N0"/>
<dbReference type="Gene3D" id="1.10.10.10">
    <property type="entry name" value="Winged helix-like DNA-binding domain superfamily/Winged helix DNA-binding domain"/>
    <property type="match status" value="1"/>
</dbReference>
<dbReference type="InterPro" id="IPR000600">
    <property type="entry name" value="ROK"/>
</dbReference>
<dbReference type="Pfam" id="PF00480">
    <property type="entry name" value="ROK"/>
    <property type="match status" value="1"/>
</dbReference>
<dbReference type="EMBL" id="NMVO01000017">
    <property type="protein sequence ID" value="OYO09497.1"/>
    <property type="molecule type" value="Genomic_DNA"/>
</dbReference>
<name>A0A255G0N0_9ACTN</name>
<dbReference type="PANTHER" id="PTHR18964:SF173">
    <property type="entry name" value="GLUCOKINASE"/>
    <property type="match status" value="1"/>
</dbReference>
<comment type="similarity">
    <text evidence="1">Belongs to the ROK (NagC/XylR) family.</text>
</comment>
<dbReference type="InterPro" id="IPR043129">
    <property type="entry name" value="ATPase_NBD"/>
</dbReference>
<dbReference type="PANTHER" id="PTHR18964">
    <property type="entry name" value="ROK (REPRESSOR, ORF, KINASE) FAMILY"/>
    <property type="match status" value="1"/>
</dbReference>
<sequence>MPATLQEVPMSPRVASDLSRENVSAMLIALRAGPSARSQLANRLGLSAGAVSRLSSRLIGAGLVELLDGQATSSGRGRPLTPLALRSNQRTALGVHLGASRITAGLVDLSGRVSAVREVAYADLAAPAVLRQVRGQLRRLRSVVSPDTRIIGTGIGIGGTVDQGVVLDHPHLPWQRVDLAQALRTAAPEGLLVDSHVRGLALAESTFGAAREADSLVELHIGNVTDAAIVIDGELLLGPSSAAGTVAHLPVRFGSRAAPCSCGRSGCTQVELSETRLVTEARAAELEVGSGTALLALADEGNRTARRLVRDRMQLVGRLAGYLLDVLNPELLVLAGGITGAWDGLLPEVREYAARPVAGVSERERRIVGSRLGEHPLVLAAAAPVMLSYYADPLAAEPTLAEAEGF</sequence>
<reference evidence="2 3" key="1">
    <citation type="submission" date="2017-07" db="EMBL/GenBank/DDBJ databases">
        <title>Draft whole genome sequences of clinical Proprionibacteriaceae strains.</title>
        <authorList>
            <person name="Bernier A.-M."/>
            <person name="Bernard K."/>
            <person name="Domingo M.-C."/>
        </authorList>
    </citation>
    <scope>NUCLEOTIDE SEQUENCE [LARGE SCALE GENOMIC DNA]</scope>
    <source>
        <strain evidence="2 3">NML 030167</strain>
    </source>
</reference>
<dbReference type="SUPFAM" id="SSF46785">
    <property type="entry name" value="Winged helix' DNA-binding domain"/>
    <property type="match status" value="1"/>
</dbReference>
<dbReference type="Proteomes" id="UP000215896">
    <property type="component" value="Unassembled WGS sequence"/>
</dbReference>
<keyword evidence="3" id="KW-1185">Reference proteome</keyword>
<organism evidence="2 3">
    <name type="scientific">Enemella evansiae</name>
    <dbReference type="NCBI Taxonomy" id="2016499"/>
    <lineage>
        <taxon>Bacteria</taxon>
        <taxon>Bacillati</taxon>
        <taxon>Actinomycetota</taxon>
        <taxon>Actinomycetes</taxon>
        <taxon>Propionibacteriales</taxon>
        <taxon>Propionibacteriaceae</taxon>
        <taxon>Enemella</taxon>
    </lineage>
</organism>
<dbReference type="InterPro" id="IPR036388">
    <property type="entry name" value="WH-like_DNA-bd_sf"/>
</dbReference>
<protein>
    <recommendedName>
        <fullName evidence="4">ROK family transcriptional regulator</fullName>
    </recommendedName>
</protein>
<dbReference type="InterPro" id="IPR036390">
    <property type="entry name" value="WH_DNA-bd_sf"/>
</dbReference>
<dbReference type="Gene3D" id="3.30.420.40">
    <property type="match status" value="2"/>
</dbReference>
<evidence type="ECO:0000256" key="1">
    <source>
        <dbReference type="ARBA" id="ARBA00006479"/>
    </source>
</evidence>
<evidence type="ECO:0008006" key="4">
    <source>
        <dbReference type="Google" id="ProtNLM"/>
    </source>
</evidence>
<dbReference type="SUPFAM" id="SSF53067">
    <property type="entry name" value="Actin-like ATPase domain"/>
    <property type="match status" value="1"/>
</dbReference>
<comment type="caution">
    <text evidence="2">The sequence shown here is derived from an EMBL/GenBank/DDBJ whole genome shotgun (WGS) entry which is preliminary data.</text>
</comment>
<evidence type="ECO:0000313" key="2">
    <source>
        <dbReference type="EMBL" id="OYO09497.1"/>
    </source>
</evidence>
<accession>A0A255G0N0</accession>
<gene>
    <name evidence="2" type="ORF">CGZ94_17615</name>
</gene>